<dbReference type="InterPro" id="IPR003593">
    <property type="entry name" value="AAA+_ATPase"/>
</dbReference>
<dbReference type="Pfam" id="PF12848">
    <property type="entry name" value="ABC_tran_Xtn"/>
    <property type="match status" value="1"/>
</dbReference>
<dbReference type="PANTHER" id="PTHR42855">
    <property type="entry name" value="ABC TRANSPORTER ATP-BINDING SUBUNIT"/>
    <property type="match status" value="1"/>
</dbReference>
<dbReference type="InterPro" id="IPR017871">
    <property type="entry name" value="ABC_transporter-like_CS"/>
</dbReference>
<dbReference type="Gene3D" id="3.40.50.300">
    <property type="entry name" value="P-loop containing nucleotide triphosphate hydrolases"/>
    <property type="match status" value="2"/>
</dbReference>
<dbReference type="Proteomes" id="UP000673394">
    <property type="component" value="Unassembled WGS sequence"/>
</dbReference>
<evidence type="ECO:0000313" key="4">
    <source>
        <dbReference type="EMBL" id="MBP3964119.1"/>
    </source>
</evidence>
<evidence type="ECO:0000256" key="2">
    <source>
        <dbReference type="ARBA" id="ARBA00022840"/>
    </source>
</evidence>
<dbReference type="PANTHER" id="PTHR42855:SF2">
    <property type="entry name" value="DRUG RESISTANCE ABC TRANSPORTER,ATP-BINDING PROTEIN"/>
    <property type="match status" value="1"/>
</dbReference>
<evidence type="ECO:0000313" key="5">
    <source>
        <dbReference type="Proteomes" id="UP000673394"/>
    </source>
</evidence>
<dbReference type="InterPro" id="IPR051309">
    <property type="entry name" value="ABCF_ATPase"/>
</dbReference>
<accession>A0ABS5CDQ9</accession>
<keyword evidence="2" id="KW-0067">ATP-binding</keyword>
<keyword evidence="5" id="KW-1185">Reference proteome</keyword>
<dbReference type="Pfam" id="PF00005">
    <property type="entry name" value="ABC_tran"/>
    <property type="match status" value="2"/>
</dbReference>
<feature type="domain" description="ABC transporter" evidence="3">
    <location>
        <begin position="4"/>
        <end position="218"/>
    </location>
</feature>
<dbReference type="CDD" id="cd03221">
    <property type="entry name" value="ABCF_EF-3"/>
    <property type="match status" value="2"/>
</dbReference>
<dbReference type="EMBL" id="JAGKSP010000005">
    <property type="protein sequence ID" value="MBP3964119.1"/>
    <property type="molecule type" value="Genomic_DNA"/>
</dbReference>
<dbReference type="InterPro" id="IPR027417">
    <property type="entry name" value="P-loop_NTPase"/>
</dbReference>
<name>A0ABS5CDQ9_9BACL</name>
<dbReference type="SUPFAM" id="SSF52540">
    <property type="entry name" value="P-loop containing nucleoside triphosphate hydrolases"/>
    <property type="match status" value="2"/>
</dbReference>
<comment type="caution">
    <text evidence="4">The sequence shown here is derived from an EMBL/GenBank/DDBJ whole genome shotgun (WGS) entry which is preliminary data.</text>
</comment>
<feature type="domain" description="ABC transporter" evidence="3">
    <location>
        <begin position="316"/>
        <end position="530"/>
    </location>
</feature>
<protein>
    <submittedName>
        <fullName evidence="4">ABC-F type ribosomal protection protein</fullName>
    </submittedName>
</protein>
<reference evidence="4 5" key="1">
    <citation type="submission" date="2021-04" db="EMBL/GenBank/DDBJ databases">
        <title>Paenibacillus sp. DLE-14 whole genome sequence.</title>
        <authorList>
            <person name="Ham Y.J."/>
        </authorList>
    </citation>
    <scope>NUCLEOTIDE SEQUENCE [LARGE SCALE GENOMIC DNA]</scope>
    <source>
        <strain evidence="4 5">DLE-14</strain>
    </source>
</reference>
<evidence type="ECO:0000256" key="1">
    <source>
        <dbReference type="ARBA" id="ARBA00022741"/>
    </source>
</evidence>
<dbReference type="InterPro" id="IPR032781">
    <property type="entry name" value="ABC_tran_Xtn"/>
</dbReference>
<proteinExistence type="predicted"/>
<evidence type="ECO:0000259" key="3">
    <source>
        <dbReference type="PROSITE" id="PS50893"/>
    </source>
</evidence>
<dbReference type="RefSeq" id="WP_210659141.1">
    <property type="nucleotide sequence ID" value="NZ_JAGKSP010000005.1"/>
</dbReference>
<dbReference type="PROSITE" id="PS50893">
    <property type="entry name" value="ABC_TRANSPORTER_2"/>
    <property type="match status" value="2"/>
</dbReference>
<dbReference type="NCBIfam" id="NF000355">
    <property type="entry name" value="ribo_prot_ABC_F"/>
    <property type="match status" value="1"/>
</dbReference>
<keyword evidence="1" id="KW-0547">Nucleotide-binding</keyword>
<organism evidence="4 5">
    <name type="scientific">Paenibacillus lignilyticus</name>
    <dbReference type="NCBI Taxonomy" id="1172615"/>
    <lineage>
        <taxon>Bacteria</taxon>
        <taxon>Bacillati</taxon>
        <taxon>Bacillota</taxon>
        <taxon>Bacilli</taxon>
        <taxon>Bacillales</taxon>
        <taxon>Paenibacillaceae</taxon>
        <taxon>Paenibacillus</taxon>
    </lineage>
</organism>
<dbReference type="SMART" id="SM00382">
    <property type="entry name" value="AAA"/>
    <property type="match status" value="2"/>
</dbReference>
<gene>
    <name evidence="4" type="primary">abc-f</name>
    <name evidence="4" type="ORF">I8J30_15490</name>
</gene>
<sequence>MTLLTLRGIKKSFGDTNVLVKVDADLAGRERVGLVGMNGAGKTTLANMIFGSIQPDEGKLTFHKDQLRIGYLLQSTSYTVSTFSQMMDPAAESRETEQFLQTASHLGLQKVKEWDGERLAGLSGGEKTKLAIAHIWASKPDILLLDEPTNHLDFDGVDWLVQELRRYSGTTIVISHDRYFLDQTVDRIIELQDGVSTSFPGNYSFYREEKARRFQSQLHQFEEQQKYEQKIEAEINRLKNWSDKAHREAGKVGKMAEMRTGVKEFYRSKAKAMDKQIKSRLHRLEKIDLEGVKKPAEEAKVSFGWDQPEKRGRRIVEAQRITKSYGGRSLFADSSFYLQRGEKVGLLGPNGSGKTTLIQMLLGQKTVDSGQLWISPTAKVAYLTQDVTDLDQRRTVLELLQDSHEIRSDVGKARTMLANMGFDASMLQKPIAQLSLGERTRIKLSQLMMREQDLLILDEPTNHLDLTSREQLEAALSDYRGTLIVVSHDRYLMDKICTKLLVFQDGGIKRIESGYEAFREKPQSMKAAESDDQVAKQQLEEEKMVIANRIAFLLGEFSLLKPTDSRYTELDAEYKQLLAQRKQLNTR</sequence>
<dbReference type="InterPro" id="IPR003439">
    <property type="entry name" value="ABC_transporter-like_ATP-bd"/>
</dbReference>
<dbReference type="PROSITE" id="PS00211">
    <property type="entry name" value="ABC_TRANSPORTER_1"/>
    <property type="match status" value="1"/>
</dbReference>